<reference evidence="8" key="1">
    <citation type="submission" date="2018-06" db="EMBL/GenBank/DDBJ databases">
        <authorList>
            <person name="Zhirakovskaya E."/>
        </authorList>
    </citation>
    <scope>NUCLEOTIDE SEQUENCE</scope>
</reference>
<keyword evidence="5 8" id="KW-0418">Kinase</keyword>
<keyword evidence="4" id="KW-0547">Nucleotide-binding</keyword>
<dbReference type="GO" id="GO:0004385">
    <property type="term" value="F:GMP kinase activity"/>
    <property type="evidence" value="ECO:0007669"/>
    <property type="project" value="UniProtKB-EC"/>
</dbReference>
<dbReference type="InterPro" id="IPR008145">
    <property type="entry name" value="GK/Ca_channel_bsu"/>
</dbReference>
<evidence type="ECO:0000256" key="6">
    <source>
        <dbReference type="ARBA" id="ARBA00022840"/>
    </source>
</evidence>
<evidence type="ECO:0000256" key="5">
    <source>
        <dbReference type="ARBA" id="ARBA00022777"/>
    </source>
</evidence>
<keyword evidence="6" id="KW-0067">ATP-binding</keyword>
<evidence type="ECO:0000256" key="2">
    <source>
        <dbReference type="ARBA" id="ARBA00012961"/>
    </source>
</evidence>
<comment type="similarity">
    <text evidence="1">Belongs to the guanylate kinase family.</text>
</comment>
<dbReference type="InterPro" id="IPR017665">
    <property type="entry name" value="Guanylate_kinase"/>
</dbReference>
<accession>A0A3B0SZ30</accession>
<dbReference type="AlphaFoldDB" id="A0A3B0SZ30"/>
<organism evidence="8">
    <name type="scientific">hydrothermal vent metagenome</name>
    <dbReference type="NCBI Taxonomy" id="652676"/>
    <lineage>
        <taxon>unclassified sequences</taxon>
        <taxon>metagenomes</taxon>
        <taxon>ecological metagenomes</taxon>
    </lineage>
</organism>
<proteinExistence type="inferred from homology"/>
<dbReference type="Gene3D" id="3.40.50.300">
    <property type="entry name" value="P-loop containing nucleotide triphosphate hydrolases"/>
    <property type="match status" value="2"/>
</dbReference>
<name>A0A3B0SZ30_9ZZZZ</name>
<dbReference type="FunFam" id="3.30.63.10:FF:000002">
    <property type="entry name" value="Guanylate kinase 1"/>
    <property type="match status" value="1"/>
</dbReference>
<dbReference type="SUPFAM" id="SSF52540">
    <property type="entry name" value="P-loop containing nucleoside triphosphate hydrolases"/>
    <property type="match status" value="1"/>
</dbReference>
<dbReference type="InterPro" id="IPR008144">
    <property type="entry name" value="Guanylate_kin-like_dom"/>
</dbReference>
<evidence type="ECO:0000313" key="8">
    <source>
        <dbReference type="EMBL" id="VAW00026.1"/>
    </source>
</evidence>
<evidence type="ECO:0000259" key="7">
    <source>
        <dbReference type="PROSITE" id="PS50052"/>
    </source>
</evidence>
<dbReference type="InterPro" id="IPR020590">
    <property type="entry name" value="Guanylate_kinase_CS"/>
</dbReference>
<evidence type="ECO:0000256" key="1">
    <source>
        <dbReference type="ARBA" id="ARBA00005790"/>
    </source>
</evidence>
<dbReference type="CDD" id="cd00071">
    <property type="entry name" value="GMPK"/>
    <property type="match status" value="1"/>
</dbReference>
<dbReference type="SMART" id="SM00072">
    <property type="entry name" value="GuKc"/>
    <property type="match status" value="1"/>
</dbReference>
<evidence type="ECO:0000256" key="3">
    <source>
        <dbReference type="ARBA" id="ARBA00022679"/>
    </source>
</evidence>
<dbReference type="EMBL" id="UOEC01000168">
    <property type="protein sequence ID" value="VAW00026.1"/>
    <property type="molecule type" value="Genomic_DNA"/>
</dbReference>
<gene>
    <name evidence="8" type="ORF">MNBD_ALPHA08-1939</name>
</gene>
<dbReference type="HAMAP" id="MF_00328">
    <property type="entry name" value="Guanylate_kinase"/>
    <property type="match status" value="1"/>
</dbReference>
<dbReference type="EC" id="2.7.4.8" evidence="2"/>
<feature type="domain" description="Guanylate kinase-like" evidence="7">
    <location>
        <begin position="10"/>
        <end position="189"/>
    </location>
</feature>
<dbReference type="PANTHER" id="PTHR23117:SF13">
    <property type="entry name" value="GUANYLATE KINASE"/>
    <property type="match status" value="1"/>
</dbReference>
<dbReference type="Gene3D" id="3.30.63.10">
    <property type="entry name" value="Guanylate Kinase phosphate binding domain"/>
    <property type="match status" value="1"/>
</dbReference>
<dbReference type="GO" id="GO:0005829">
    <property type="term" value="C:cytosol"/>
    <property type="evidence" value="ECO:0007669"/>
    <property type="project" value="TreeGrafter"/>
</dbReference>
<dbReference type="PROSITE" id="PS00856">
    <property type="entry name" value="GUANYLATE_KINASE_1"/>
    <property type="match status" value="1"/>
</dbReference>
<keyword evidence="3 8" id="KW-0808">Transferase</keyword>
<dbReference type="PANTHER" id="PTHR23117">
    <property type="entry name" value="GUANYLATE KINASE-RELATED"/>
    <property type="match status" value="1"/>
</dbReference>
<protein>
    <recommendedName>
        <fullName evidence="2">guanylate kinase</fullName>
        <ecNumber evidence="2">2.7.4.8</ecNumber>
    </recommendedName>
</protein>
<sequence length="212" mass="23988">MSNLEISRRGLVLVLSSPSGAGKSTLARHLLATDPDIQMSVSVTTRPPRSGERDGKDYHFISLDKFKDMQENDELLESAVVFDNGYGTPRKPVEDWLAAGRDVLFDIDWQGTQQVHEKLSEDLVRVFVLPPSAHDLHERLIKRAQDKASVVAKRMAQASNEISHWAEYDYVVINNDLKTCQGEIAAILKSERLKRFRRVGLSAFVREMLEKL</sequence>
<dbReference type="NCBIfam" id="TIGR03263">
    <property type="entry name" value="guanyl_kin"/>
    <property type="match status" value="1"/>
</dbReference>
<dbReference type="PROSITE" id="PS50052">
    <property type="entry name" value="GUANYLATE_KINASE_2"/>
    <property type="match status" value="1"/>
</dbReference>
<dbReference type="Pfam" id="PF00625">
    <property type="entry name" value="Guanylate_kin"/>
    <property type="match status" value="1"/>
</dbReference>
<evidence type="ECO:0000256" key="4">
    <source>
        <dbReference type="ARBA" id="ARBA00022741"/>
    </source>
</evidence>
<dbReference type="GO" id="GO:0005524">
    <property type="term" value="F:ATP binding"/>
    <property type="evidence" value="ECO:0007669"/>
    <property type="project" value="UniProtKB-KW"/>
</dbReference>
<dbReference type="InterPro" id="IPR027417">
    <property type="entry name" value="P-loop_NTPase"/>
</dbReference>